<feature type="non-terminal residue" evidence="2">
    <location>
        <position position="1"/>
    </location>
</feature>
<dbReference type="Proteomes" id="UP000789396">
    <property type="component" value="Unassembled WGS sequence"/>
</dbReference>
<evidence type="ECO:0000313" key="3">
    <source>
        <dbReference type="Proteomes" id="UP000789396"/>
    </source>
</evidence>
<dbReference type="OrthoDB" id="10596107at2759"/>
<feature type="region of interest" description="Disordered" evidence="1">
    <location>
        <begin position="29"/>
        <end position="48"/>
    </location>
</feature>
<comment type="caution">
    <text evidence="2">The sequence shown here is derived from an EMBL/GenBank/DDBJ whole genome shotgun (WGS) entry which is preliminary data.</text>
</comment>
<gene>
    <name evidence="2" type="ORF">RFULGI_LOCUS14999</name>
</gene>
<dbReference type="AlphaFoldDB" id="A0A9N9JA62"/>
<accession>A0A9N9JA62</accession>
<feature type="non-terminal residue" evidence="2">
    <location>
        <position position="48"/>
    </location>
</feature>
<keyword evidence="3" id="KW-1185">Reference proteome</keyword>
<evidence type="ECO:0000256" key="1">
    <source>
        <dbReference type="SAM" id="MobiDB-lite"/>
    </source>
</evidence>
<protein>
    <submittedName>
        <fullName evidence="2">6322_t:CDS:1</fullName>
    </submittedName>
</protein>
<evidence type="ECO:0000313" key="2">
    <source>
        <dbReference type="EMBL" id="CAG8770134.1"/>
    </source>
</evidence>
<name>A0A9N9JA62_9GLOM</name>
<proteinExistence type="predicted"/>
<sequence>TIKNISEIYVEFITNNIDIHTDEELSDEDYDVNEGSNTINSFEDNHQK</sequence>
<reference evidence="2" key="1">
    <citation type="submission" date="2021-06" db="EMBL/GenBank/DDBJ databases">
        <authorList>
            <person name="Kallberg Y."/>
            <person name="Tangrot J."/>
            <person name="Rosling A."/>
        </authorList>
    </citation>
    <scope>NUCLEOTIDE SEQUENCE</scope>
    <source>
        <strain evidence="2">IN212</strain>
    </source>
</reference>
<dbReference type="EMBL" id="CAJVPZ010045940">
    <property type="protein sequence ID" value="CAG8770134.1"/>
    <property type="molecule type" value="Genomic_DNA"/>
</dbReference>
<organism evidence="2 3">
    <name type="scientific">Racocetra fulgida</name>
    <dbReference type="NCBI Taxonomy" id="60492"/>
    <lineage>
        <taxon>Eukaryota</taxon>
        <taxon>Fungi</taxon>
        <taxon>Fungi incertae sedis</taxon>
        <taxon>Mucoromycota</taxon>
        <taxon>Glomeromycotina</taxon>
        <taxon>Glomeromycetes</taxon>
        <taxon>Diversisporales</taxon>
        <taxon>Gigasporaceae</taxon>
        <taxon>Racocetra</taxon>
    </lineage>
</organism>